<evidence type="ECO:0000256" key="1">
    <source>
        <dbReference type="SAM" id="MobiDB-lite"/>
    </source>
</evidence>
<feature type="compositionally biased region" description="Basic and acidic residues" evidence="1">
    <location>
        <begin position="30"/>
        <end position="43"/>
    </location>
</feature>
<accession>A0ABQ7TN10</accession>
<comment type="caution">
    <text evidence="2">The sequence shown here is derived from an EMBL/GenBank/DDBJ whole genome shotgun (WGS) entry which is preliminary data.</text>
</comment>
<evidence type="ECO:0000313" key="3">
    <source>
        <dbReference type="Proteomes" id="UP000826234"/>
    </source>
</evidence>
<gene>
    <name evidence="2" type="ORF">JD844_013709</name>
</gene>
<protein>
    <submittedName>
        <fullName evidence="2">Uncharacterized protein</fullName>
    </submittedName>
</protein>
<dbReference type="Proteomes" id="UP000826234">
    <property type="component" value="Unassembled WGS sequence"/>
</dbReference>
<dbReference type="EMBL" id="JAIPUX010000439">
    <property type="protein sequence ID" value="KAH0630548.1"/>
    <property type="molecule type" value="Genomic_DNA"/>
</dbReference>
<organism evidence="2 3">
    <name type="scientific">Phrynosoma platyrhinos</name>
    <name type="common">Desert horned lizard</name>
    <dbReference type="NCBI Taxonomy" id="52577"/>
    <lineage>
        <taxon>Eukaryota</taxon>
        <taxon>Metazoa</taxon>
        <taxon>Chordata</taxon>
        <taxon>Craniata</taxon>
        <taxon>Vertebrata</taxon>
        <taxon>Euteleostomi</taxon>
        <taxon>Lepidosauria</taxon>
        <taxon>Squamata</taxon>
        <taxon>Bifurcata</taxon>
        <taxon>Unidentata</taxon>
        <taxon>Episquamata</taxon>
        <taxon>Toxicofera</taxon>
        <taxon>Iguania</taxon>
        <taxon>Phrynosomatidae</taxon>
        <taxon>Phrynosomatinae</taxon>
        <taxon>Phrynosoma</taxon>
    </lineage>
</organism>
<evidence type="ECO:0000313" key="2">
    <source>
        <dbReference type="EMBL" id="KAH0630548.1"/>
    </source>
</evidence>
<feature type="region of interest" description="Disordered" evidence="1">
    <location>
        <begin position="21"/>
        <end position="62"/>
    </location>
</feature>
<keyword evidence="3" id="KW-1185">Reference proteome</keyword>
<proteinExistence type="predicted"/>
<name>A0ABQ7TN10_PHRPL</name>
<sequence length="202" mass="22705">MSETQETKAVMSLIKEDLNPEIKIEEEEKEKELTVSEAGDVREGAILPKAKVKQEPDEGPSRNWDAQLQEFLLALQARPLSGGTLQLPELKQFGDPTILQMPFPRATVPNKWPRELWVSQIQPHLIGEMQADATHSGKGKEGALSGDASPDMTTQLIQLRLVISNMVASSTCFTQMEGGWKKVRRRNPYWSILSKWNYSQCS</sequence>
<reference evidence="2 3" key="1">
    <citation type="journal article" date="2022" name="Gigascience">
        <title>A chromosome-level genome assembly and annotation of the desert horned lizard, Phrynosoma platyrhinos, provides insight into chromosomal rearrangements among reptiles.</title>
        <authorList>
            <person name="Koochekian N."/>
            <person name="Ascanio A."/>
            <person name="Farleigh K."/>
            <person name="Card D.C."/>
            <person name="Schield D.R."/>
            <person name="Castoe T.A."/>
            <person name="Jezkova T."/>
        </authorList>
    </citation>
    <scope>NUCLEOTIDE SEQUENCE [LARGE SCALE GENOMIC DNA]</scope>
    <source>
        <strain evidence="2">NK-2021</strain>
    </source>
</reference>